<dbReference type="Pfam" id="PF07727">
    <property type="entry name" value="RVT_2"/>
    <property type="match status" value="1"/>
</dbReference>
<evidence type="ECO:0000256" key="1">
    <source>
        <dbReference type="SAM" id="MobiDB-lite"/>
    </source>
</evidence>
<dbReference type="RefSeq" id="XP_019085447.1">
    <property type="nucleotide sequence ID" value="XM_019229902.1"/>
</dbReference>
<keyword evidence="3" id="KW-1185">Reference proteome</keyword>
<proteinExistence type="predicted"/>
<protein>
    <submittedName>
        <fullName evidence="4">Uncharacterized protein LOC109126386</fullName>
    </submittedName>
</protein>
<dbReference type="GeneID" id="109126386"/>
<feature type="compositionally biased region" description="Basic and acidic residues" evidence="1">
    <location>
        <begin position="69"/>
        <end position="80"/>
    </location>
</feature>
<reference evidence="3" key="1">
    <citation type="journal article" date="2014" name="Nat. Commun.">
        <title>The emerging biofuel crop Camelina sativa retains a highly undifferentiated hexaploid genome structure.</title>
        <authorList>
            <person name="Kagale S."/>
            <person name="Koh C."/>
            <person name="Nixon J."/>
            <person name="Bollina V."/>
            <person name="Clarke W.E."/>
            <person name="Tuteja R."/>
            <person name="Spillane C."/>
            <person name="Robinson S.J."/>
            <person name="Links M.G."/>
            <person name="Clarke C."/>
            <person name="Higgins E.E."/>
            <person name="Huebert T."/>
            <person name="Sharpe A.G."/>
            <person name="Parkin I.A."/>
        </authorList>
    </citation>
    <scope>NUCLEOTIDE SEQUENCE [LARGE SCALE GENOMIC DNA]</scope>
    <source>
        <strain evidence="3">cv. DH55</strain>
    </source>
</reference>
<feature type="compositionally biased region" description="Basic and acidic residues" evidence="1">
    <location>
        <begin position="89"/>
        <end position="105"/>
    </location>
</feature>
<feature type="region of interest" description="Disordered" evidence="1">
    <location>
        <begin position="69"/>
        <end position="105"/>
    </location>
</feature>
<dbReference type="InterPro" id="IPR013103">
    <property type="entry name" value="RVT_2"/>
</dbReference>
<name>A0ABM1QFA9_CAMSA</name>
<evidence type="ECO:0000313" key="4">
    <source>
        <dbReference type="RefSeq" id="XP_019085447.1"/>
    </source>
</evidence>
<organism evidence="3 4">
    <name type="scientific">Camelina sativa</name>
    <name type="common">False flax</name>
    <name type="synonym">Myagrum sativum</name>
    <dbReference type="NCBI Taxonomy" id="90675"/>
    <lineage>
        <taxon>Eukaryota</taxon>
        <taxon>Viridiplantae</taxon>
        <taxon>Streptophyta</taxon>
        <taxon>Embryophyta</taxon>
        <taxon>Tracheophyta</taxon>
        <taxon>Spermatophyta</taxon>
        <taxon>Magnoliopsida</taxon>
        <taxon>eudicotyledons</taxon>
        <taxon>Gunneridae</taxon>
        <taxon>Pentapetalae</taxon>
        <taxon>rosids</taxon>
        <taxon>malvids</taxon>
        <taxon>Brassicales</taxon>
        <taxon>Brassicaceae</taxon>
        <taxon>Camelineae</taxon>
        <taxon>Camelina</taxon>
    </lineage>
</organism>
<accession>A0ABM1QFA9</accession>
<gene>
    <name evidence="4" type="primary">LOC109126386</name>
</gene>
<reference evidence="4" key="2">
    <citation type="submission" date="2025-08" db="UniProtKB">
        <authorList>
            <consortium name="RefSeq"/>
        </authorList>
    </citation>
    <scope>IDENTIFICATION</scope>
    <source>
        <tissue evidence="4">Leaf</tissue>
    </source>
</reference>
<dbReference type="Proteomes" id="UP000694864">
    <property type="component" value="Chromosome 9"/>
</dbReference>
<evidence type="ECO:0000313" key="3">
    <source>
        <dbReference type="Proteomes" id="UP000694864"/>
    </source>
</evidence>
<feature type="domain" description="Reverse transcriptase Ty1/copia-type" evidence="2">
    <location>
        <begin position="208"/>
        <end position="289"/>
    </location>
</feature>
<evidence type="ECO:0000259" key="2">
    <source>
        <dbReference type="Pfam" id="PF07727"/>
    </source>
</evidence>
<sequence>MEKDIKWCVPSLLHLDPPTKQSELEVRRIMHLQSIANQLPDAFVDIKTVTKSHIPAANAPARIEIAQEHGKIDETHESKIRLKRGRPIGAKDKNPRKRKEVEKHDAPKMTENIMEKTNHDSSTNIEHHESEENHEISINYIHSGKIWNRKKMDDVFSYLVSKEINEEIEDPEPMSVYECQKRHDWIKWKDAIQVELNSLDKRNVFGPIVATPKGVKPVGYKWVFVRKRNEENEITRYKARLVAQGFSQRPGIDYKETYSPVVDAITFRFLMSLAADKNLEMRLMDVVTA</sequence>